<reference evidence="1" key="2">
    <citation type="journal article" date="2022" name="Microb. Genom.">
        <title>A chromosome-scale genome assembly of the tomato pathogen Cladosporium fulvum reveals a compartmentalized genome architecture and the presence of a dispensable chromosome.</title>
        <authorList>
            <person name="Zaccaron A.Z."/>
            <person name="Chen L.H."/>
            <person name="Samaras A."/>
            <person name="Stergiopoulos I."/>
        </authorList>
    </citation>
    <scope>NUCLEOTIDE SEQUENCE</scope>
    <source>
        <strain evidence="1">Race5_Kim</strain>
    </source>
</reference>
<dbReference type="Proteomes" id="UP000756132">
    <property type="component" value="Chromosome 5"/>
</dbReference>
<dbReference type="EMBL" id="CP090167">
    <property type="protein sequence ID" value="UJO17937.1"/>
    <property type="molecule type" value="Genomic_DNA"/>
</dbReference>
<gene>
    <name evidence="1" type="ORF">CLAFUR5_06358</name>
</gene>
<organism evidence="1 2">
    <name type="scientific">Passalora fulva</name>
    <name type="common">Tomato leaf mold</name>
    <name type="synonym">Cladosporium fulvum</name>
    <dbReference type="NCBI Taxonomy" id="5499"/>
    <lineage>
        <taxon>Eukaryota</taxon>
        <taxon>Fungi</taxon>
        <taxon>Dikarya</taxon>
        <taxon>Ascomycota</taxon>
        <taxon>Pezizomycotina</taxon>
        <taxon>Dothideomycetes</taxon>
        <taxon>Dothideomycetidae</taxon>
        <taxon>Mycosphaerellales</taxon>
        <taxon>Mycosphaerellaceae</taxon>
        <taxon>Fulvia</taxon>
    </lineage>
</organism>
<name>A0A9Q8LIB4_PASFU</name>
<keyword evidence="2" id="KW-1185">Reference proteome</keyword>
<sequence>MASSLEQLPAELLDRILCHVDIELPEKGVYFERERPRLQETRRLSLVSKTFQKATGPLLYRTVDFLHGNHARRLLRTLSTKPYLARYIKEAPFQGHVCETEGPPSERELTAYSTMLESAGSQDVRNEVWTGLKRGCHTAETILITALATTLQTLYFSLYHSSGSSGNHADRSGASKGCPHTTRCLDKIIAMSDDHDSKRDNNLRKVQLAGIRE</sequence>
<reference evidence="1" key="1">
    <citation type="submission" date="2021-12" db="EMBL/GenBank/DDBJ databases">
        <authorList>
            <person name="Zaccaron A."/>
            <person name="Stergiopoulos I."/>
        </authorList>
    </citation>
    <scope>NUCLEOTIDE SEQUENCE</scope>
    <source>
        <strain evidence="1">Race5_Kim</strain>
    </source>
</reference>
<protein>
    <recommendedName>
        <fullName evidence="3">F-box domain-containing protein</fullName>
    </recommendedName>
</protein>
<evidence type="ECO:0000313" key="1">
    <source>
        <dbReference type="EMBL" id="UJO17937.1"/>
    </source>
</evidence>
<dbReference type="OrthoDB" id="5297217at2759"/>
<dbReference type="GeneID" id="71986236"/>
<accession>A0A9Q8LIB4</accession>
<evidence type="ECO:0000313" key="2">
    <source>
        <dbReference type="Proteomes" id="UP000756132"/>
    </source>
</evidence>
<evidence type="ECO:0008006" key="3">
    <source>
        <dbReference type="Google" id="ProtNLM"/>
    </source>
</evidence>
<proteinExistence type="predicted"/>
<dbReference type="KEGG" id="ffu:CLAFUR5_06358"/>
<dbReference type="RefSeq" id="XP_047762303.1">
    <property type="nucleotide sequence ID" value="XM_047905506.1"/>
</dbReference>
<dbReference type="AlphaFoldDB" id="A0A9Q8LIB4"/>